<sequence>QSSPRLQGSVAHELCGLEGLKTAPAMGSAYSSSLVDLGSSSLVGLLHTAPKDQSGWQDDVRFALLHPTSSGDAAEGDAFSGGASSSATAFTKPISGSAFAALASFQGKGACRVSVTAAADLAGAPMSVLQNPSLSLVPLSTLAAEAAGTSPRRVARLGPAPMAARGAPFAVRPTDGHLLGTAGSVVGRAAATTPLGIRQRVAPGWARV</sequence>
<evidence type="ECO:0000313" key="1">
    <source>
        <dbReference type="EMBL" id="CAE8646198.1"/>
    </source>
</evidence>
<organism evidence="1 2">
    <name type="scientific">Polarella glacialis</name>
    <name type="common">Dinoflagellate</name>
    <dbReference type="NCBI Taxonomy" id="89957"/>
    <lineage>
        <taxon>Eukaryota</taxon>
        <taxon>Sar</taxon>
        <taxon>Alveolata</taxon>
        <taxon>Dinophyceae</taxon>
        <taxon>Suessiales</taxon>
        <taxon>Suessiaceae</taxon>
        <taxon>Polarella</taxon>
    </lineage>
</organism>
<feature type="non-terminal residue" evidence="1">
    <location>
        <position position="208"/>
    </location>
</feature>
<dbReference type="EMBL" id="CAJNNW010004204">
    <property type="protein sequence ID" value="CAE8646198.1"/>
    <property type="molecule type" value="Genomic_DNA"/>
</dbReference>
<proteinExistence type="predicted"/>
<dbReference type="AlphaFoldDB" id="A0A813I6I8"/>
<accession>A0A813I6I8</accession>
<comment type="caution">
    <text evidence="1">The sequence shown here is derived from an EMBL/GenBank/DDBJ whole genome shotgun (WGS) entry which is preliminary data.</text>
</comment>
<name>A0A813I6I8_POLGL</name>
<protein>
    <submittedName>
        <fullName evidence="1">Uncharacterized protein</fullName>
    </submittedName>
</protein>
<dbReference type="Proteomes" id="UP000626109">
    <property type="component" value="Unassembled WGS sequence"/>
</dbReference>
<gene>
    <name evidence="1" type="ORF">PGLA2088_LOCUS4589</name>
</gene>
<evidence type="ECO:0000313" key="2">
    <source>
        <dbReference type="Proteomes" id="UP000626109"/>
    </source>
</evidence>
<reference evidence="1" key="1">
    <citation type="submission" date="2021-02" db="EMBL/GenBank/DDBJ databases">
        <authorList>
            <person name="Dougan E. K."/>
            <person name="Rhodes N."/>
            <person name="Thang M."/>
            <person name="Chan C."/>
        </authorList>
    </citation>
    <scope>NUCLEOTIDE SEQUENCE</scope>
</reference>